<reference evidence="1" key="1">
    <citation type="submission" date="2021-06" db="EMBL/GenBank/DDBJ databases">
        <authorList>
            <person name="Kallberg Y."/>
            <person name="Tangrot J."/>
            <person name="Rosling A."/>
        </authorList>
    </citation>
    <scope>NUCLEOTIDE SEQUENCE</scope>
    <source>
        <strain evidence="1">MA461A</strain>
    </source>
</reference>
<name>A0ACA9RTK3_9GLOM</name>
<dbReference type="EMBL" id="CAJVQC010069697">
    <property type="protein sequence ID" value="CAG8809100.1"/>
    <property type="molecule type" value="Genomic_DNA"/>
</dbReference>
<comment type="caution">
    <text evidence="1">The sequence shown here is derived from an EMBL/GenBank/DDBJ whole genome shotgun (WGS) entry which is preliminary data.</text>
</comment>
<keyword evidence="2" id="KW-1185">Reference proteome</keyword>
<accession>A0ACA9RTK3</accession>
<organism evidence="1 2">
    <name type="scientific">Racocetra persica</name>
    <dbReference type="NCBI Taxonomy" id="160502"/>
    <lineage>
        <taxon>Eukaryota</taxon>
        <taxon>Fungi</taxon>
        <taxon>Fungi incertae sedis</taxon>
        <taxon>Mucoromycota</taxon>
        <taxon>Glomeromycotina</taxon>
        <taxon>Glomeromycetes</taxon>
        <taxon>Diversisporales</taxon>
        <taxon>Gigasporaceae</taxon>
        <taxon>Racocetra</taxon>
    </lineage>
</organism>
<evidence type="ECO:0000313" key="2">
    <source>
        <dbReference type="Proteomes" id="UP000789920"/>
    </source>
</evidence>
<feature type="non-terminal residue" evidence="1">
    <location>
        <position position="60"/>
    </location>
</feature>
<gene>
    <name evidence="1" type="ORF">RPERSI_LOCUS22788</name>
</gene>
<protein>
    <submittedName>
        <fullName evidence="1">34738_t:CDS:1</fullName>
    </submittedName>
</protein>
<dbReference type="Proteomes" id="UP000789920">
    <property type="component" value="Unassembled WGS sequence"/>
</dbReference>
<proteinExistence type="predicted"/>
<sequence>MSEKEKPKKEIPTVEEILAKVRKEENYSSNNNLYPRLMELALARHMEKANKKECQPDKCQ</sequence>
<evidence type="ECO:0000313" key="1">
    <source>
        <dbReference type="EMBL" id="CAG8809100.1"/>
    </source>
</evidence>